<reference evidence="2 3" key="1">
    <citation type="journal article" date="2019" name="Sci. Rep.">
        <title>Orb-weaving spider Araneus ventricosus genome elucidates the spidroin gene catalogue.</title>
        <authorList>
            <person name="Kono N."/>
            <person name="Nakamura H."/>
            <person name="Ohtoshi R."/>
            <person name="Moran D.A.P."/>
            <person name="Shinohara A."/>
            <person name="Yoshida Y."/>
            <person name="Fujiwara M."/>
            <person name="Mori M."/>
            <person name="Tomita M."/>
            <person name="Arakawa K."/>
        </authorList>
    </citation>
    <scope>NUCLEOTIDE SEQUENCE [LARGE SCALE GENOMIC DNA]</scope>
</reference>
<dbReference type="EMBL" id="BGPR01000727">
    <property type="protein sequence ID" value="GBM33200.1"/>
    <property type="molecule type" value="Genomic_DNA"/>
</dbReference>
<evidence type="ECO:0000256" key="1">
    <source>
        <dbReference type="SAM" id="MobiDB-lite"/>
    </source>
</evidence>
<dbReference type="Proteomes" id="UP000499080">
    <property type="component" value="Unassembled WGS sequence"/>
</dbReference>
<comment type="caution">
    <text evidence="2">The sequence shown here is derived from an EMBL/GenBank/DDBJ whole genome shotgun (WGS) entry which is preliminary data.</text>
</comment>
<sequence>MQEELTESLNIDQSTISRHLKAIGMIRKQGNRVRRTINIDGKAEYSRRQAHALYLVGSDGFNALRAAPTQRNHHCGTLQTTTDAIERSIEANTARLGDKTQQRDFPARQRSALSRETTQGKVRRA</sequence>
<dbReference type="AlphaFoldDB" id="A0A4Y2EVE1"/>
<gene>
    <name evidence="2" type="ORF">AVEN_251616_1</name>
</gene>
<feature type="region of interest" description="Disordered" evidence="1">
    <location>
        <begin position="93"/>
        <end position="125"/>
    </location>
</feature>
<dbReference type="InterPro" id="IPR036388">
    <property type="entry name" value="WH-like_DNA-bd_sf"/>
</dbReference>
<keyword evidence="3" id="KW-1185">Reference proteome</keyword>
<protein>
    <submittedName>
        <fullName evidence="2">Uncharacterized protein</fullName>
    </submittedName>
</protein>
<evidence type="ECO:0000313" key="2">
    <source>
        <dbReference type="EMBL" id="GBM33200.1"/>
    </source>
</evidence>
<feature type="compositionally biased region" description="Polar residues" evidence="1">
    <location>
        <begin position="111"/>
        <end position="125"/>
    </location>
</feature>
<dbReference type="Gene3D" id="1.10.10.10">
    <property type="entry name" value="Winged helix-like DNA-binding domain superfamily/Winged helix DNA-binding domain"/>
    <property type="match status" value="1"/>
</dbReference>
<accession>A0A4Y2EVE1</accession>
<organism evidence="2 3">
    <name type="scientific">Araneus ventricosus</name>
    <name type="common">Orbweaver spider</name>
    <name type="synonym">Epeira ventricosa</name>
    <dbReference type="NCBI Taxonomy" id="182803"/>
    <lineage>
        <taxon>Eukaryota</taxon>
        <taxon>Metazoa</taxon>
        <taxon>Ecdysozoa</taxon>
        <taxon>Arthropoda</taxon>
        <taxon>Chelicerata</taxon>
        <taxon>Arachnida</taxon>
        <taxon>Araneae</taxon>
        <taxon>Araneomorphae</taxon>
        <taxon>Entelegynae</taxon>
        <taxon>Araneoidea</taxon>
        <taxon>Araneidae</taxon>
        <taxon>Araneus</taxon>
    </lineage>
</organism>
<feature type="compositionally biased region" description="Basic and acidic residues" evidence="1">
    <location>
        <begin position="96"/>
        <end position="107"/>
    </location>
</feature>
<evidence type="ECO:0000313" key="3">
    <source>
        <dbReference type="Proteomes" id="UP000499080"/>
    </source>
</evidence>
<proteinExistence type="predicted"/>
<name>A0A4Y2EVE1_ARAVE</name>